<dbReference type="RefSeq" id="WP_310305482.1">
    <property type="nucleotide sequence ID" value="NZ_BAAAPS010000005.1"/>
</dbReference>
<gene>
    <name evidence="2" type="ORF">J2S63_003715</name>
</gene>
<evidence type="ECO:0000313" key="3">
    <source>
        <dbReference type="Proteomes" id="UP001183648"/>
    </source>
</evidence>
<keyword evidence="3" id="KW-1185">Reference proteome</keyword>
<sequence length="178" mass="18595">MTRPVEPIDGSAEHWTHRLQVDGGSSGHETRSFVSGQLTRHGIFHLVSPAGLVAAVLARDVLQRGRSGLLLTLSRADSVVRLTIDETPAGTDSTDSGDSGEGAPVAEVDHATLVDRPPGQGILGLLSMDGGVTTRPGRVDGLWAVFDARDRRPSGGPGPRTAATSGKGPRARSRGRPR</sequence>
<feature type="compositionally biased region" description="Basic residues" evidence="1">
    <location>
        <begin position="169"/>
        <end position="178"/>
    </location>
</feature>
<name>A0ABU2C0G0_9ACTN</name>
<dbReference type="EMBL" id="JAVDYG010000001">
    <property type="protein sequence ID" value="MDR7364162.1"/>
    <property type="molecule type" value="Genomic_DNA"/>
</dbReference>
<reference evidence="2 3" key="1">
    <citation type="submission" date="2023-07" db="EMBL/GenBank/DDBJ databases">
        <title>Sequencing the genomes of 1000 actinobacteria strains.</title>
        <authorList>
            <person name="Klenk H.-P."/>
        </authorList>
    </citation>
    <scope>NUCLEOTIDE SEQUENCE [LARGE SCALE GENOMIC DNA]</scope>
    <source>
        <strain evidence="2 3">DSM 19426</strain>
    </source>
</reference>
<evidence type="ECO:0000313" key="2">
    <source>
        <dbReference type="EMBL" id="MDR7364162.1"/>
    </source>
</evidence>
<feature type="region of interest" description="Disordered" evidence="1">
    <location>
        <begin position="148"/>
        <end position="178"/>
    </location>
</feature>
<comment type="caution">
    <text evidence="2">The sequence shown here is derived from an EMBL/GenBank/DDBJ whole genome shotgun (WGS) entry which is preliminary data.</text>
</comment>
<organism evidence="2 3">
    <name type="scientific">Nocardioides marmoribigeumensis</name>
    <dbReference type="NCBI Taxonomy" id="433649"/>
    <lineage>
        <taxon>Bacteria</taxon>
        <taxon>Bacillati</taxon>
        <taxon>Actinomycetota</taxon>
        <taxon>Actinomycetes</taxon>
        <taxon>Propionibacteriales</taxon>
        <taxon>Nocardioidaceae</taxon>
        <taxon>Nocardioides</taxon>
    </lineage>
</organism>
<evidence type="ECO:0000256" key="1">
    <source>
        <dbReference type="SAM" id="MobiDB-lite"/>
    </source>
</evidence>
<dbReference type="Proteomes" id="UP001183648">
    <property type="component" value="Unassembled WGS sequence"/>
</dbReference>
<accession>A0ABU2C0G0</accession>
<proteinExistence type="predicted"/>
<protein>
    <submittedName>
        <fullName evidence="2">Uncharacterized protein</fullName>
    </submittedName>
</protein>